<feature type="domain" description="Type II methyltransferase M.TaqI-like" evidence="7">
    <location>
        <begin position="499"/>
        <end position="815"/>
    </location>
</feature>
<dbReference type="OrthoDB" id="9814572at2"/>
<name>A0A075WSY0_9BACT</name>
<dbReference type="GO" id="GO:0006304">
    <property type="term" value="P:DNA modification"/>
    <property type="evidence" value="ECO:0007669"/>
    <property type="project" value="InterPro"/>
</dbReference>
<dbReference type="HOGENOM" id="CLU_002539_1_1_0"/>
<dbReference type="Pfam" id="PF22837">
    <property type="entry name" value="M_Eco57I_C"/>
    <property type="match status" value="1"/>
</dbReference>
<dbReference type="EC" id="2.1.1.72" evidence="1"/>
<evidence type="ECO:0000259" key="7">
    <source>
        <dbReference type="Pfam" id="PF07669"/>
    </source>
</evidence>
<evidence type="ECO:0000256" key="4">
    <source>
        <dbReference type="ARBA" id="ARBA00022691"/>
    </source>
</evidence>
<dbReference type="Proteomes" id="UP000028481">
    <property type="component" value="Chromosome"/>
</dbReference>
<dbReference type="InterPro" id="IPR050953">
    <property type="entry name" value="N4_N6_ade-DNA_methylase"/>
</dbReference>
<dbReference type="PANTHER" id="PTHR33841:SF1">
    <property type="entry name" value="DNA METHYLTRANSFERASE A"/>
    <property type="match status" value="1"/>
</dbReference>
<dbReference type="GO" id="GO:0009007">
    <property type="term" value="F:site-specific DNA-methyltransferase (adenine-specific) activity"/>
    <property type="evidence" value="ECO:0007669"/>
    <property type="project" value="UniProtKB-EC"/>
</dbReference>
<dbReference type="PaxDb" id="289377-HL41_03835"/>
<feature type="coiled-coil region" evidence="6">
    <location>
        <begin position="613"/>
        <end position="674"/>
    </location>
</feature>
<proteinExistence type="predicted"/>
<dbReference type="RefSeq" id="WP_038060308.1">
    <property type="nucleotide sequence ID" value="NZ_CP008796.1"/>
</dbReference>
<dbReference type="Pfam" id="PF07669">
    <property type="entry name" value="Eco57I"/>
    <property type="match status" value="1"/>
</dbReference>
<dbReference type="STRING" id="289377.HL41_03835"/>
<evidence type="ECO:0000313" key="10">
    <source>
        <dbReference type="Proteomes" id="UP000028481"/>
    </source>
</evidence>
<dbReference type="eggNOG" id="COG1002">
    <property type="taxonomic scope" value="Bacteria"/>
</dbReference>
<dbReference type="AlphaFoldDB" id="A0A075WSY0"/>
<keyword evidence="3" id="KW-0808">Transferase</keyword>
<dbReference type="InterPro" id="IPR054520">
    <property type="entry name" value="M_Eco57I_C"/>
</dbReference>
<dbReference type="Gene3D" id="3.40.50.150">
    <property type="entry name" value="Vaccinia Virus protein VP39"/>
    <property type="match status" value="2"/>
</dbReference>
<reference evidence="9 10" key="1">
    <citation type="journal article" date="2015" name="Genome Announc.">
        <title>Genome Sequence of a Sulfate-Reducing Thermophilic Bacterium, Thermodesulfobacterium commune DSM 2178T (Phylum Thermodesulfobacteria).</title>
        <authorList>
            <person name="Bhatnagar S."/>
            <person name="Badger J.H."/>
            <person name="Madupu R."/>
            <person name="Khouri H.M."/>
            <person name="O'Connor E.M."/>
            <person name="Robb F.T."/>
            <person name="Ward N.L."/>
            <person name="Eisen J.A."/>
        </authorList>
    </citation>
    <scope>NUCLEOTIDE SEQUENCE [LARGE SCALE GENOMIC DNA]</scope>
    <source>
        <strain evidence="9 10">DSM 2178</strain>
    </source>
</reference>
<dbReference type="SUPFAM" id="SSF53335">
    <property type="entry name" value="S-adenosyl-L-methionine-dependent methyltransferases"/>
    <property type="match status" value="1"/>
</dbReference>
<evidence type="ECO:0000256" key="2">
    <source>
        <dbReference type="ARBA" id="ARBA00022603"/>
    </source>
</evidence>
<dbReference type="PRINTS" id="PR00507">
    <property type="entry name" value="N12N6MTFRASE"/>
</dbReference>
<dbReference type="InterPro" id="IPR002052">
    <property type="entry name" value="DNA_methylase_N6_adenine_CS"/>
</dbReference>
<keyword evidence="2" id="KW-0489">Methyltransferase</keyword>
<keyword evidence="4" id="KW-0949">S-adenosyl-L-methionine</keyword>
<evidence type="ECO:0000313" key="9">
    <source>
        <dbReference type="EMBL" id="AIH03976.1"/>
    </source>
</evidence>
<evidence type="ECO:0000259" key="8">
    <source>
        <dbReference type="Pfam" id="PF22837"/>
    </source>
</evidence>
<dbReference type="KEGG" id="tcm:HL41_03835"/>
<protein>
    <recommendedName>
        <fullName evidence="1">site-specific DNA-methyltransferase (adenine-specific)</fullName>
        <ecNumber evidence="1">2.1.1.72</ecNumber>
    </recommendedName>
</protein>
<keyword evidence="10" id="KW-1185">Reference proteome</keyword>
<evidence type="ECO:0000256" key="6">
    <source>
        <dbReference type="SAM" id="Coils"/>
    </source>
</evidence>
<dbReference type="GO" id="GO:0032259">
    <property type="term" value="P:methylation"/>
    <property type="evidence" value="ECO:0007669"/>
    <property type="project" value="UniProtKB-KW"/>
</dbReference>
<sequence>MDREQAKKLIINTFENPFAKDRFVYFLRNLLKSFEESTFVYQGNYIPDAFEKYVRTLERVGKYNYDGKEIDLLIVELKKETSLERARTMQRNFIAWYLKGRLTDAALVAFVSPTSEDWRFSLVKMDYRFEEKKVKEEITPARRWSFLVGKNEKSHTAQSRFLPLLENDDWKPALKDLEEAFNVEVVTQEFFDAYRYALHEVIIKNLKHENINEIPYEKKHSFAQQLLSRILFIYFLQKKGWLKWKNYEQDKSYLKNLWLKYKEKHCKKDKFYSIWLKSLFFGAFNKRFQFIHSELPDDIKESYSTMPFLNGGLFSENELDKIGFDVPDEVFEWLFEPDLWSSDKKKGFLEIFNFTIDEATPLDVEVAVDPEMLGKVYESLINEEERGSSGIFYTPRNEIDLMCRLSLVEYLHAKAGIDKQDLIDLIFNPPSISKYENIDNLKLIRRYLEEVKIVDPAVGSASFLVGMMSVLVELHSELTRKIENREENLFALKNRIILENLYGVDIKDWAVMVGELRLWLSLIIETDEKYMDIYTKPLLPNLSFKIRQGDSLVEEIGGVFINLRGNALKTLPKSIQQKIAELIDRKADYFSGKRSADLKEKYEIESLEMEIFREILQKRIDELTEKRNFKEKELNSLKGQKDLFEKDRSQEKELKKLEEEIKQFENEIHKYQNVLYTIGKGEKKDYFLWEIDFAEVFAQKGGFDIVIGNPPYVRQELIAPPLAREENYTPDEWREIKKQYKEKLIQAVQSVWKDVKKIDKKSDLYVYFYYQGLSLLNDGGIFCFINSNSWLDVGYGAGLQEFLLKNMKPIYIIDNLAKRSFKQADVNTVIVLIQKPANKLEDYVIKFVAFKKPFEEAISPDVLKEIEIANKPIFDHLLFRVYPKTKKELLEEGVEYPEEETELGLRHSVESLPYIGNKWGGKYLRAPEIYFKILEKGKDKLVRLGDIAEVRFGIKTGANEFFYLKPVGMTVKEVVEVAERDPKALIRVKNGAGWEGEIEAEFLKPVIKSPRELKTIMVKLEDLNYLVFMCHKSKGELKGTKTLEYIECGERQKYHKRPTCRSRNLWWDLGEQEKNSYLWSRIHNDSHRIYRSHIYAADTFSVLYPKYDFDITGAILNSTMVWFGKELHGRKVLGEGGLSSLGVDLVNIQVVNPEVVSRKILNSFNRLRSRNIENIFTELGFDPNHPIREQEPNPLPDRKELDDIVFDALGLTEQERKEVYWAVAELVKARLDKAKSV</sequence>
<evidence type="ECO:0000256" key="5">
    <source>
        <dbReference type="ARBA" id="ARBA00047942"/>
    </source>
</evidence>
<evidence type="ECO:0000256" key="1">
    <source>
        <dbReference type="ARBA" id="ARBA00011900"/>
    </source>
</evidence>
<feature type="domain" description="Type II methyltransferase M.Eco57I C-terminal" evidence="8">
    <location>
        <begin position="1033"/>
        <end position="1158"/>
    </location>
</feature>
<organism evidence="9 10">
    <name type="scientific">Thermodesulfobacterium commune DSM 2178</name>
    <dbReference type="NCBI Taxonomy" id="289377"/>
    <lineage>
        <taxon>Bacteria</taxon>
        <taxon>Pseudomonadati</taxon>
        <taxon>Thermodesulfobacteriota</taxon>
        <taxon>Thermodesulfobacteria</taxon>
        <taxon>Thermodesulfobacteriales</taxon>
        <taxon>Thermodesulfobacteriaceae</taxon>
        <taxon>Thermodesulfobacterium</taxon>
    </lineage>
</organism>
<dbReference type="EMBL" id="CP008796">
    <property type="protein sequence ID" value="AIH03976.1"/>
    <property type="molecule type" value="Genomic_DNA"/>
</dbReference>
<accession>A0A075WSY0</accession>
<gene>
    <name evidence="9" type="ORF">HL41_03835</name>
</gene>
<dbReference type="PROSITE" id="PS00092">
    <property type="entry name" value="N6_MTASE"/>
    <property type="match status" value="1"/>
</dbReference>
<dbReference type="PANTHER" id="PTHR33841">
    <property type="entry name" value="DNA METHYLTRANSFERASE YEEA-RELATED"/>
    <property type="match status" value="1"/>
</dbReference>
<dbReference type="GO" id="GO:0003676">
    <property type="term" value="F:nucleic acid binding"/>
    <property type="evidence" value="ECO:0007669"/>
    <property type="project" value="InterPro"/>
</dbReference>
<dbReference type="InterPro" id="IPR029063">
    <property type="entry name" value="SAM-dependent_MTases_sf"/>
</dbReference>
<dbReference type="eggNOG" id="COG0827">
    <property type="taxonomic scope" value="Bacteria"/>
</dbReference>
<dbReference type="InterPro" id="IPR011639">
    <property type="entry name" value="MethylTrfase_TaqI-like_dom"/>
</dbReference>
<evidence type="ECO:0000256" key="3">
    <source>
        <dbReference type="ARBA" id="ARBA00022679"/>
    </source>
</evidence>
<keyword evidence="6" id="KW-0175">Coiled coil</keyword>
<comment type="catalytic activity">
    <reaction evidence="5">
        <text>a 2'-deoxyadenosine in DNA + S-adenosyl-L-methionine = an N(6)-methyl-2'-deoxyadenosine in DNA + S-adenosyl-L-homocysteine + H(+)</text>
        <dbReference type="Rhea" id="RHEA:15197"/>
        <dbReference type="Rhea" id="RHEA-COMP:12418"/>
        <dbReference type="Rhea" id="RHEA-COMP:12419"/>
        <dbReference type="ChEBI" id="CHEBI:15378"/>
        <dbReference type="ChEBI" id="CHEBI:57856"/>
        <dbReference type="ChEBI" id="CHEBI:59789"/>
        <dbReference type="ChEBI" id="CHEBI:90615"/>
        <dbReference type="ChEBI" id="CHEBI:90616"/>
        <dbReference type="EC" id="2.1.1.72"/>
    </reaction>
</comment>